<dbReference type="Pfam" id="PF16323">
    <property type="entry name" value="DUF4959"/>
    <property type="match status" value="1"/>
</dbReference>
<organism evidence="2 3">
    <name type="scientific">Prevotella heparinolytica</name>
    <dbReference type="NCBI Taxonomy" id="28113"/>
    <lineage>
        <taxon>Bacteria</taxon>
        <taxon>Pseudomonadati</taxon>
        <taxon>Bacteroidota</taxon>
        <taxon>Bacteroidia</taxon>
        <taxon>Bacteroidales</taxon>
        <taxon>Bacteroidaceae</taxon>
        <taxon>Bacteroides</taxon>
    </lineage>
</organism>
<dbReference type="InterPro" id="IPR008979">
    <property type="entry name" value="Galactose-bd-like_sf"/>
</dbReference>
<feature type="domain" description="DUF4959" evidence="1">
    <location>
        <begin position="35"/>
        <end position="117"/>
    </location>
</feature>
<evidence type="ECO:0000313" key="2">
    <source>
        <dbReference type="EMBL" id="RRD92200.1"/>
    </source>
</evidence>
<dbReference type="SUPFAM" id="SSF49785">
    <property type="entry name" value="Galactose-binding domain-like"/>
    <property type="match status" value="1"/>
</dbReference>
<dbReference type="InterPro" id="IPR032527">
    <property type="entry name" value="DUF4959"/>
</dbReference>
<dbReference type="RefSeq" id="WP_125238735.1">
    <property type="nucleotide sequence ID" value="NZ_RQYF01000013.1"/>
</dbReference>
<name>A0A3P2ADF3_9BACE</name>
<dbReference type="Proteomes" id="UP000279562">
    <property type="component" value="Unassembled WGS sequence"/>
</dbReference>
<proteinExistence type="predicted"/>
<dbReference type="EMBL" id="RQYF01000013">
    <property type="protein sequence ID" value="RRD92200.1"/>
    <property type="molecule type" value="Genomic_DNA"/>
</dbReference>
<evidence type="ECO:0000313" key="3">
    <source>
        <dbReference type="Proteomes" id="UP000279562"/>
    </source>
</evidence>
<comment type="caution">
    <text evidence="2">The sequence shown here is derived from an EMBL/GenBank/DDBJ whole genome shotgun (WGS) entry which is preliminary data.</text>
</comment>
<evidence type="ECO:0000259" key="1">
    <source>
        <dbReference type="Pfam" id="PF16323"/>
    </source>
</evidence>
<dbReference type="Gene3D" id="2.60.120.260">
    <property type="entry name" value="Galactose-binding domain-like"/>
    <property type="match status" value="1"/>
</dbReference>
<sequence>MKPLFLYAFAGAVALLALTGCQKEDMGPQPVAIEASSLTAEPQEGAVKISWKIPEAANYEYIRVTYMHPGTGKEHIRLASVYADHIVIDGLLKRYGAIEFKLMPVTAKGREGEVRTITSESLALPKKIKVISDSKEQMKITADQVWASNPEPLYGEGKLESLVDNNYNTYLHMSWSSPKPFPHYIVMKAPEAVGALGFFLKNRTHANNNNRPKNMNLWVSDSFDGATFDPARFSAHKVAEFRGMPEGSGSEVDSPGYVLPSAMQYVWFEVLEPHGGEQYFSLAEIKLYKYKLEMFDPETGETIVL</sequence>
<accession>A0A3P2ADF3</accession>
<keyword evidence="3" id="KW-1185">Reference proteome</keyword>
<reference evidence="2 3" key="1">
    <citation type="submission" date="2018-11" db="EMBL/GenBank/DDBJ databases">
        <title>Genomes From Bacteria Associated with the Canine Oral Cavity: a Test Case for Automated Genome-Based Taxonomic Assignment.</title>
        <authorList>
            <person name="Coil D.A."/>
            <person name="Jospin G."/>
            <person name="Darling A.E."/>
            <person name="Wallis C."/>
            <person name="Davis I.J."/>
            <person name="Harris S."/>
            <person name="Eisen J.A."/>
            <person name="Holcombe L.J."/>
            <person name="O'Flynn C."/>
        </authorList>
    </citation>
    <scope>NUCLEOTIDE SEQUENCE [LARGE SCALE GENOMIC DNA]</scope>
    <source>
        <strain evidence="2 3">OH1047_COT-310</strain>
    </source>
</reference>
<dbReference type="PROSITE" id="PS51257">
    <property type="entry name" value="PROKAR_LIPOPROTEIN"/>
    <property type="match status" value="1"/>
</dbReference>
<dbReference type="AlphaFoldDB" id="A0A3P2ADF3"/>
<gene>
    <name evidence="2" type="ORF">EII33_04780</name>
</gene>
<protein>
    <submittedName>
        <fullName evidence="2">DUF4959 domain-containing protein</fullName>
    </submittedName>
</protein>